<organism evidence="2 3">
    <name type="scientific">Elysia marginata</name>
    <dbReference type="NCBI Taxonomy" id="1093978"/>
    <lineage>
        <taxon>Eukaryota</taxon>
        <taxon>Metazoa</taxon>
        <taxon>Spiralia</taxon>
        <taxon>Lophotrochozoa</taxon>
        <taxon>Mollusca</taxon>
        <taxon>Gastropoda</taxon>
        <taxon>Heterobranchia</taxon>
        <taxon>Euthyneura</taxon>
        <taxon>Panpulmonata</taxon>
        <taxon>Sacoglossa</taxon>
        <taxon>Placobranchoidea</taxon>
        <taxon>Plakobranchidae</taxon>
        <taxon>Elysia</taxon>
    </lineage>
</organism>
<comment type="caution">
    <text evidence="2">The sequence shown here is derived from an EMBL/GenBank/DDBJ whole genome shotgun (WGS) entry which is preliminary data.</text>
</comment>
<keyword evidence="3" id="KW-1185">Reference proteome</keyword>
<evidence type="ECO:0000256" key="1">
    <source>
        <dbReference type="SAM" id="MobiDB-lite"/>
    </source>
</evidence>
<dbReference type="Proteomes" id="UP000762676">
    <property type="component" value="Unassembled WGS sequence"/>
</dbReference>
<proteinExistence type="predicted"/>
<name>A0AAV4HVY7_9GAST</name>
<protein>
    <submittedName>
        <fullName evidence="2">Uncharacterized protein</fullName>
    </submittedName>
</protein>
<reference evidence="2 3" key="1">
    <citation type="journal article" date="2021" name="Elife">
        <title>Chloroplast acquisition without the gene transfer in kleptoplastic sea slugs, Plakobranchus ocellatus.</title>
        <authorList>
            <person name="Maeda T."/>
            <person name="Takahashi S."/>
            <person name="Yoshida T."/>
            <person name="Shimamura S."/>
            <person name="Takaki Y."/>
            <person name="Nagai Y."/>
            <person name="Toyoda A."/>
            <person name="Suzuki Y."/>
            <person name="Arimoto A."/>
            <person name="Ishii H."/>
            <person name="Satoh N."/>
            <person name="Nishiyama T."/>
            <person name="Hasebe M."/>
            <person name="Maruyama T."/>
            <person name="Minagawa J."/>
            <person name="Obokata J."/>
            <person name="Shigenobu S."/>
        </authorList>
    </citation>
    <scope>NUCLEOTIDE SEQUENCE [LARGE SCALE GENOMIC DNA]</scope>
</reference>
<sequence>MQPWCNYIRSLNPLRCDRQAHSLLAFFFDHLMPSSQLVIRPVTQRDATTGSRRGTDTSTSRDGNDTRSV</sequence>
<gene>
    <name evidence="2" type="ORF">ElyMa_001083000</name>
</gene>
<dbReference type="EMBL" id="BMAT01002191">
    <property type="protein sequence ID" value="GFS00912.1"/>
    <property type="molecule type" value="Genomic_DNA"/>
</dbReference>
<evidence type="ECO:0000313" key="3">
    <source>
        <dbReference type="Proteomes" id="UP000762676"/>
    </source>
</evidence>
<dbReference type="AlphaFoldDB" id="A0AAV4HVY7"/>
<feature type="compositionally biased region" description="Low complexity" evidence="1">
    <location>
        <begin position="45"/>
        <end position="61"/>
    </location>
</feature>
<accession>A0AAV4HVY7</accession>
<evidence type="ECO:0000313" key="2">
    <source>
        <dbReference type="EMBL" id="GFS00912.1"/>
    </source>
</evidence>
<feature type="region of interest" description="Disordered" evidence="1">
    <location>
        <begin position="41"/>
        <end position="69"/>
    </location>
</feature>